<accession>A0A1Q9CX10</accession>
<dbReference type="InterPro" id="IPR029058">
    <property type="entry name" value="AB_hydrolase_fold"/>
</dbReference>
<sequence>MRLREYTFDRVFGWNPKGWTPPIWKFVKYAHVFAQSVGTCDQLPPSLAFSRVGPLSRLTLASRQKGLCALSRELQLLSYLLAPEPTFLGRLLRPRVPMPRIIPEMFTMNSDEDAGDGGDLPDEREDGAYQEPAVAREPVVEQAPDFHSRYFQGPTRTEFRCLRCDGDRWEVNLYGAWSDHVTLDRQTPRLDPEALQYHLEKAVWARSLGSDGEVEHLVHAAQQFERRGKRGLECFVANLLDFSKTFCVTLTTAVCLGMVPIEIYEVVSPNTGQSVRAPASIPTMRNADRRLWVERPDRGAPRQITRFAATRGSRRSEPSFHGDRAFGLPAKIHLRGGTSKTDLLRDLGHFDIYQTFVTYQWQDWRRRSVHCPGRLLIDDDGSKAEVRTLSCCLHMPYILPAVNNSQQHDFEQGTFKDDPAATAEIVQSEAVKTLRDLDETQKVPQLHRTGLLLLAVLSHAAKKLLNETSSTTTRLDGMDGDCQTGSWESALFDSAVYKTEAEPEPLQPEEIERLLPDNGDLYRCKHRDANKHHGESDTSDSGEWGQTRKKWHGLSATTFLQDDLSDTERELPLYWKTPLYYLVCTNVHGLSTAPRLWSLTVIKRLADLNYQHPIIIVYVDDFLGVYRSDYNVNEAIYEAVTFATSTKDNGFIMSDVPVKQSIIMTFSDASSANAENGRSQCGVQGLLCAPHVLEKTPAPCRWTGARANPNVLYNTVVPRNWIPTNLMWADGLTKHSQELQQSFHEWLQRPRVLLTVFAGTDHWEDGLSEGPVLRTVEIWRQRGIEVHLSASYVELFGSEVSDLLRDGQAAVLWDRADKAVMLQFVLQTASGTGRLLARAALELNFSSLEEVYELLQHGEVAKRRAATAMNERSTRAHTVFVLSLSVQRRQRLSCEGDLQLPARRSRFYFADLGGSEQLTKSKAPVTVVGGEEQYLPRICLGTKGLLLDQNIVVPGALAWLLKEYLPMRQGRLRELEVCEWMLLQEALGGSADALNFAESLQTLRFAETCAQAVSKAASITVALEKIEQDIKILQSEIARKVDSNSVGKRQHRKKQFQVVFLVNTSITRTSPGSTTSNVHPSLLPVSENSRPHRRTCFAEEERWETRLLRRRDLDTVAGEFGELGFQVHRRQMRNISYQGNSMTSTWEMQTNLAVAFDVKTDYRSMRDEATKGLRALLMEDVARTKAKDFEDEAVLAGALRLLFRSAKHAEDVPVHIFHGAEDPVVPLSTAQMGRARLEAAGLRTTFRAYAGMTHGVCDEEASAPVMSSQPPETLQISARLMRAGHSSLSRLRCWFHTRHPQNLFFIFGSVMLGALHNTSTVLRAHFSQHLSCSCSHTVGKLRRGSIRDTTEPAPHVRVADCVPLRLGAIHVRDSRRIASYCSEAEVAAFVEAEDCISPSADQVLAKLYMFAAFGFYDDKEALIKQIDSILQSDVLDPCTVGKLQGQPRRSPPKPLQFSSPGFEKKIKKKWFPCKVQIVMIEMVGPIVALKFFSSVVKGAEALLFIDSEAIEGALIKGYSSKEDVCKLVSAFWKVSSLSCESMLTANANLADWPSKGGPQSALVEQPVWPLVLRLGRYTDFPQLHPPRSVIAVGRRGIFLARLGHVGPLYILAGSLQGRDAELAKLVQECGLEAIAAAECAVLGCEKLKTLWPPSFADGSGRFVQNVTFEFHVPKCIKLVACP</sequence>
<dbReference type="PANTHER" id="PTHR24115">
    <property type="entry name" value="KINESIN-RELATED"/>
    <property type="match status" value="1"/>
</dbReference>
<dbReference type="GO" id="GO:0005524">
    <property type="term" value="F:ATP binding"/>
    <property type="evidence" value="ECO:0007669"/>
    <property type="project" value="InterPro"/>
</dbReference>
<name>A0A1Q9CX10_SYMMI</name>
<dbReference type="InterPro" id="IPR001752">
    <property type="entry name" value="Kinesin_motor_dom"/>
</dbReference>
<dbReference type="Gene3D" id="3.40.50.1820">
    <property type="entry name" value="alpha/beta hydrolase"/>
    <property type="match status" value="1"/>
</dbReference>
<keyword evidence="1" id="KW-0175">Coiled coil</keyword>
<dbReference type="OrthoDB" id="444687at2759"/>
<dbReference type="GO" id="GO:0007018">
    <property type="term" value="P:microtubule-based movement"/>
    <property type="evidence" value="ECO:0007669"/>
    <property type="project" value="InterPro"/>
</dbReference>
<dbReference type="GO" id="GO:0008017">
    <property type="term" value="F:microtubule binding"/>
    <property type="evidence" value="ECO:0007669"/>
    <property type="project" value="InterPro"/>
</dbReference>
<dbReference type="PRINTS" id="PR00380">
    <property type="entry name" value="KINESINHEAVY"/>
</dbReference>
<dbReference type="InterPro" id="IPR036961">
    <property type="entry name" value="Kinesin_motor_dom_sf"/>
</dbReference>
<feature type="coiled-coil region" evidence="1">
    <location>
        <begin position="1016"/>
        <end position="1043"/>
    </location>
</feature>
<dbReference type="Proteomes" id="UP000186817">
    <property type="component" value="Unassembled WGS sequence"/>
</dbReference>
<dbReference type="GO" id="GO:0005871">
    <property type="term" value="C:kinesin complex"/>
    <property type="evidence" value="ECO:0007669"/>
    <property type="project" value="TreeGrafter"/>
</dbReference>
<protein>
    <submittedName>
        <fullName evidence="3">Carboxy-terminal kinesin 2</fullName>
    </submittedName>
</protein>
<gene>
    <name evidence="3" type="ORF">AK812_SmicGene31298</name>
</gene>
<comment type="caution">
    <text evidence="3">The sequence shown here is derived from an EMBL/GenBank/DDBJ whole genome shotgun (WGS) entry which is preliminary data.</text>
</comment>
<dbReference type="GO" id="GO:0003777">
    <property type="term" value="F:microtubule motor activity"/>
    <property type="evidence" value="ECO:0007669"/>
    <property type="project" value="InterPro"/>
</dbReference>
<dbReference type="SUPFAM" id="SSF52540">
    <property type="entry name" value="P-loop containing nucleoside triphosphate hydrolases"/>
    <property type="match status" value="1"/>
</dbReference>
<dbReference type="SMART" id="SM00129">
    <property type="entry name" value="KISc"/>
    <property type="match status" value="1"/>
</dbReference>
<dbReference type="GO" id="GO:0016887">
    <property type="term" value="F:ATP hydrolysis activity"/>
    <property type="evidence" value="ECO:0007669"/>
    <property type="project" value="TreeGrafter"/>
</dbReference>
<dbReference type="Pfam" id="PF00225">
    <property type="entry name" value="Kinesin"/>
    <property type="match status" value="1"/>
</dbReference>
<evidence type="ECO:0000313" key="4">
    <source>
        <dbReference type="Proteomes" id="UP000186817"/>
    </source>
</evidence>
<dbReference type="InterPro" id="IPR027417">
    <property type="entry name" value="P-loop_NTPase"/>
</dbReference>
<evidence type="ECO:0000313" key="3">
    <source>
        <dbReference type="EMBL" id="OLP87461.1"/>
    </source>
</evidence>
<reference evidence="3 4" key="1">
    <citation type="submission" date="2016-02" db="EMBL/GenBank/DDBJ databases">
        <title>Genome analysis of coral dinoflagellate symbionts highlights evolutionary adaptations to a symbiotic lifestyle.</title>
        <authorList>
            <person name="Aranda M."/>
            <person name="Li Y."/>
            <person name="Liew Y.J."/>
            <person name="Baumgarten S."/>
            <person name="Simakov O."/>
            <person name="Wilson M."/>
            <person name="Piel J."/>
            <person name="Ashoor H."/>
            <person name="Bougouffa S."/>
            <person name="Bajic V.B."/>
            <person name="Ryu T."/>
            <person name="Ravasi T."/>
            <person name="Bayer T."/>
            <person name="Micklem G."/>
            <person name="Kim H."/>
            <person name="Bhak J."/>
            <person name="Lajeunesse T.C."/>
            <person name="Voolstra C.R."/>
        </authorList>
    </citation>
    <scope>NUCLEOTIDE SEQUENCE [LARGE SCALE GENOMIC DNA]</scope>
    <source>
        <strain evidence="3 4">CCMP2467</strain>
    </source>
</reference>
<evidence type="ECO:0000259" key="2">
    <source>
        <dbReference type="SMART" id="SM00129"/>
    </source>
</evidence>
<dbReference type="Gene3D" id="3.40.850.10">
    <property type="entry name" value="Kinesin motor domain"/>
    <property type="match status" value="1"/>
</dbReference>
<evidence type="ECO:0000256" key="1">
    <source>
        <dbReference type="SAM" id="Coils"/>
    </source>
</evidence>
<organism evidence="3 4">
    <name type="scientific">Symbiodinium microadriaticum</name>
    <name type="common">Dinoflagellate</name>
    <name type="synonym">Zooxanthella microadriatica</name>
    <dbReference type="NCBI Taxonomy" id="2951"/>
    <lineage>
        <taxon>Eukaryota</taxon>
        <taxon>Sar</taxon>
        <taxon>Alveolata</taxon>
        <taxon>Dinophyceae</taxon>
        <taxon>Suessiales</taxon>
        <taxon>Symbiodiniaceae</taxon>
        <taxon>Symbiodinium</taxon>
    </lineage>
</organism>
<dbReference type="InterPro" id="IPR027640">
    <property type="entry name" value="Kinesin-like_fam"/>
</dbReference>
<dbReference type="GO" id="GO:0005874">
    <property type="term" value="C:microtubule"/>
    <property type="evidence" value="ECO:0007669"/>
    <property type="project" value="TreeGrafter"/>
</dbReference>
<proteinExistence type="predicted"/>
<keyword evidence="4" id="KW-1185">Reference proteome</keyword>
<dbReference type="SUPFAM" id="SSF53474">
    <property type="entry name" value="alpha/beta-Hydrolases"/>
    <property type="match status" value="1"/>
</dbReference>
<dbReference type="EMBL" id="LSRX01000859">
    <property type="protein sequence ID" value="OLP87461.1"/>
    <property type="molecule type" value="Genomic_DNA"/>
</dbReference>
<feature type="domain" description="Kinesin motor" evidence="2">
    <location>
        <begin position="659"/>
        <end position="1020"/>
    </location>
</feature>